<dbReference type="STRING" id="1234409.C683_0139"/>
<evidence type="ECO:0000313" key="11">
    <source>
        <dbReference type="Proteomes" id="UP000016057"/>
    </source>
</evidence>
<evidence type="ECO:0000256" key="5">
    <source>
        <dbReference type="ARBA" id="ARBA00023204"/>
    </source>
</evidence>
<dbReference type="RefSeq" id="WP_009488313.1">
    <property type="nucleotide sequence ID" value="NZ_AMYT01000007.1"/>
</dbReference>
<keyword evidence="1 6" id="KW-0963">Cytoplasm</keyword>
<dbReference type="InterPro" id="IPR010994">
    <property type="entry name" value="RuvA_2-like"/>
</dbReference>
<dbReference type="InterPro" id="IPR036876">
    <property type="entry name" value="UVR_dom_sf"/>
</dbReference>
<dbReference type="GO" id="GO:0005737">
    <property type="term" value="C:cytoplasm"/>
    <property type="evidence" value="ECO:0007669"/>
    <property type="project" value="UniProtKB-SubCell"/>
</dbReference>
<dbReference type="Gene3D" id="3.40.1440.10">
    <property type="entry name" value="GIY-YIG endonuclease"/>
    <property type="match status" value="1"/>
</dbReference>
<dbReference type="PROSITE" id="PS50164">
    <property type="entry name" value="GIY_YIG"/>
    <property type="match status" value="1"/>
</dbReference>
<dbReference type="PROSITE" id="PS50165">
    <property type="entry name" value="UVRC"/>
    <property type="match status" value="1"/>
</dbReference>
<dbReference type="Gene3D" id="1.10.150.20">
    <property type="entry name" value="5' to 3' exonuclease, C-terminal subdomain"/>
    <property type="match status" value="1"/>
</dbReference>
<dbReference type="InterPro" id="IPR038476">
    <property type="entry name" value="UvrC_RNase_H_dom_sf"/>
</dbReference>
<dbReference type="SUPFAM" id="SSF82771">
    <property type="entry name" value="GIY-YIG endonuclease"/>
    <property type="match status" value="1"/>
</dbReference>
<evidence type="ECO:0000256" key="4">
    <source>
        <dbReference type="ARBA" id="ARBA00022881"/>
    </source>
</evidence>
<dbReference type="Gene3D" id="3.30.420.340">
    <property type="entry name" value="UvrC, RNAse H endonuclease domain"/>
    <property type="match status" value="1"/>
</dbReference>
<dbReference type="PROSITE" id="PS50151">
    <property type="entry name" value="UVR"/>
    <property type="match status" value="1"/>
</dbReference>
<reference evidence="10 11" key="1">
    <citation type="journal article" date="2013" name="Genome Announc.">
        <title>Draft Genome Sequence of Catellicoccus marimammalium, a Novel Species Commonly Found in Gull Feces.</title>
        <authorList>
            <person name="Weigand M.R."/>
            <person name="Ryu H."/>
            <person name="Bozcek L."/>
            <person name="Konstantinidis K.T."/>
            <person name="Santo Domingo J.W."/>
        </authorList>
    </citation>
    <scope>NUCLEOTIDE SEQUENCE [LARGE SCALE GENOMIC DNA]</scope>
    <source>
        <strain evidence="10 11">M35/04/3</strain>
    </source>
</reference>
<dbReference type="GO" id="GO:0009381">
    <property type="term" value="F:excinuclease ABC activity"/>
    <property type="evidence" value="ECO:0007669"/>
    <property type="project" value="UniProtKB-UniRule"/>
</dbReference>
<dbReference type="SUPFAM" id="SSF47781">
    <property type="entry name" value="RuvA domain 2-like"/>
    <property type="match status" value="1"/>
</dbReference>
<sequence length="595" mass="69976">MNDLIKHKLKLLPDQPGCYLMHNEADEIIYVGKAKSLKNRVRSYFTGEHNEKTKRLVAELVDFEYIVTSSENEALALEMNLIQENQPKYNILLKDNRSYPYLKITKERYPQLKITRKVQEDQAEYFGPYPDIQAAKETKKILDRLYPLRKCGPNEKKPCFYHHLDQCSCPYYFQLDPKEYQKEVQKVRHFLQGDMDPVAERLEQKMNQAAAKQEYEMAAEYRDEWKAILKMKEEQKVTHAEDIDRDIVGYAVRQGKIGIQIFHIRHGKMIQRDMDSFYSIDSVEETVLTYLLQFYQQNLVPKEILVPVSLDIDALQQWIPTTIRVPKRGEKHSFVQLACKNAAKQLQDEWELQDKKIQRQKRGWDQLAEKLHLPFLHRLESIDNSHWQGKDNVSGLVVYIDGRKAPKQYRKFKIKESQGDDYRAMKEVVYRRYSRLQKEGEPLPDLLLVDGGKIQVEAAKEVLKEQLGLYIPVAGMVKDEHHQTRALLYGDPLQEIPLQDAREAFHLLEEIQQEVHRYALHFHQKTRRKSGLQSVLQEIPGVGVKRRQQLLSHFSDLSEMKNASVEDFMQIGIPKNVAHNVYDFFHRKDDKPSKM</sequence>
<dbReference type="HAMAP" id="MF_00203">
    <property type="entry name" value="UvrC"/>
    <property type="match status" value="1"/>
</dbReference>
<keyword evidence="2 6" id="KW-0227">DNA damage</keyword>
<keyword evidence="4 6" id="KW-0267">Excision nuclease</keyword>
<comment type="function">
    <text evidence="6">The UvrABC repair system catalyzes the recognition and processing of DNA lesions. UvrC both incises the 5' and 3' sides of the lesion. The N-terminal half is responsible for the 3' incision and the C-terminal half is responsible for the 5' incision.</text>
</comment>
<dbReference type="InterPro" id="IPR047296">
    <property type="entry name" value="GIY-YIG_UvrC_Cho"/>
</dbReference>
<proteinExistence type="inferred from homology"/>
<keyword evidence="3 6" id="KW-0228">DNA excision</keyword>
<accession>K8ZAA9</accession>
<dbReference type="PANTHER" id="PTHR30562">
    <property type="entry name" value="UVRC/OXIDOREDUCTASE"/>
    <property type="match status" value="1"/>
</dbReference>
<dbReference type="SMART" id="SM00465">
    <property type="entry name" value="GIYc"/>
    <property type="match status" value="1"/>
</dbReference>
<dbReference type="eggNOG" id="COG0322">
    <property type="taxonomic scope" value="Bacteria"/>
</dbReference>
<comment type="subcellular location">
    <subcellularLocation>
        <location evidence="6">Cytoplasm</location>
    </subcellularLocation>
</comment>
<feature type="domain" description="UVR" evidence="7">
    <location>
        <begin position="196"/>
        <end position="231"/>
    </location>
</feature>
<dbReference type="Pfam" id="PF01541">
    <property type="entry name" value="GIY-YIG"/>
    <property type="match status" value="1"/>
</dbReference>
<dbReference type="AlphaFoldDB" id="K8ZAA9"/>
<dbReference type="InterPro" id="IPR001162">
    <property type="entry name" value="UvrC_RNase_H_dom"/>
</dbReference>
<dbReference type="PANTHER" id="PTHR30562:SF1">
    <property type="entry name" value="UVRABC SYSTEM PROTEIN C"/>
    <property type="match status" value="1"/>
</dbReference>
<dbReference type="NCBIfam" id="TIGR00194">
    <property type="entry name" value="uvrC"/>
    <property type="match status" value="1"/>
</dbReference>
<comment type="subunit">
    <text evidence="6">Interacts with UvrB in an incision complex.</text>
</comment>
<feature type="domain" description="GIY-YIG" evidence="8">
    <location>
        <begin position="14"/>
        <end position="91"/>
    </location>
</feature>
<dbReference type="Pfam" id="PF22920">
    <property type="entry name" value="UvrC_RNaseH"/>
    <property type="match status" value="1"/>
</dbReference>
<dbReference type="InterPro" id="IPR004791">
    <property type="entry name" value="UvrC"/>
</dbReference>
<dbReference type="GO" id="GO:0003677">
    <property type="term" value="F:DNA binding"/>
    <property type="evidence" value="ECO:0007669"/>
    <property type="project" value="UniProtKB-UniRule"/>
</dbReference>
<dbReference type="PATRIC" id="fig|1234409.3.peg.111"/>
<dbReference type="Proteomes" id="UP000016057">
    <property type="component" value="Unassembled WGS sequence"/>
</dbReference>
<evidence type="ECO:0000259" key="7">
    <source>
        <dbReference type="PROSITE" id="PS50151"/>
    </source>
</evidence>
<keyword evidence="5 6" id="KW-0234">DNA repair</keyword>
<protein>
    <recommendedName>
        <fullName evidence="6">UvrABC system protein C</fullName>
        <shortName evidence="6">Protein UvrC</shortName>
    </recommendedName>
    <alternativeName>
        <fullName evidence="6">Excinuclease ABC subunit C</fullName>
    </alternativeName>
</protein>
<evidence type="ECO:0000256" key="1">
    <source>
        <dbReference type="ARBA" id="ARBA00022490"/>
    </source>
</evidence>
<name>K8ZAA9_9ENTE</name>
<dbReference type="GO" id="GO:0009380">
    <property type="term" value="C:excinuclease repair complex"/>
    <property type="evidence" value="ECO:0007669"/>
    <property type="project" value="InterPro"/>
</dbReference>
<dbReference type="InterPro" id="IPR035901">
    <property type="entry name" value="GIY-YIG_endonuc_sf"/>
</dbReference>
<dbReference type="Pfam" id="PF02151">
    <property type="entry name" value="UVR"/>
    <property type="match status" value="1"/>
</dbReference>
<organism evidence="10 11">
    <name type="scientific">Catellicoccus marimammalium M35/04/3</name>
    <dbReference type="NCBI Taxonomy" id="1234409"/>
    <lineage>
        <taxon>Bacteria</taxon>
        <taxon>Bacillati</taxon>
        <taxon>Bacillota</taxon>
        <taxon>Bacilli</taxon>
        <taxon>Lactobacillales</taxon>
        <taxon>Enterococcaceae</taxon>
        <taxon>Catellicoccus</taxon>
    </lineage>
</organism>
<dbReference type="Pfam" id="PF08459">
    <property type="entry name" value="UvrC_RNaseH_dom"/>
    <property type="match status" value="1"/>
</dbReference>
<keyword evidence="11" id="KW-1185">Reference proteome</keyword>
<dbReference type="InterPro" id="IPR050066">
    <property type="entry name" value="UvrABC_protein_C"/>
</dbReference>
<evidence type="ECO:0000259" key="8">
    <source>
        <dbReference type="PROSITE" id="PS50164"/>
    </source>
</evidence>
<dbReference type="OrthoDB" id="9804933at2"/>
<dbReference type="InterPro" id="IPR001943">
    <property type="entry name" value="UVR_dom"/>
</dbReference>
<dbReference type="Gene3D" id="4.10.860.10">
    <property type="entry name" value="UVR domain"/>
    <property type="match status" value="1"/>
</dbReference>
<evidence type="ECO:0000256" key="6">
    <source>
        <dbReference type="HAMAP-Rule" id="MF_00203"/>
    </source>
</evidence>
<dbReference type="GO" id="GO:0009432">
    <property type="term" value="P:SOS response"/>
    <property type="evidence" value="ECO:0007669"/>
    <property type="project" value="UniProtKB-UniRule"/>
</dbReference>
<gene>
    <name evidence="6" type="primary">uvrC</name>
    <name evidence="10" type="ORF">C683_0139</name>
</gene>
<dbReference type="InterPro" id="IPR000305">
    <property type="entry name" value="GIY-YIG_endonuc"/>
</dbReference>
<dbReference type="SUPFAM" id="SSF46600">
    <property type="entry name" value="C-terminal UvrC-binding domain of UvrB"/>
    <property type="match status" value="1"/>
</dbReference>
<evidence type="ECO:0000259" key="9">
    <source>
        <dbReference type="PROSITE" id="PS50165"/>
    </source>
</evidence>
<feature type="domain" description="UvrC family homology region profile" evidence="9">
    <location>
        <begin position="247"/>
        <end position="463"/>
    </location>
</feature>
<keyword evidence="6" id="KW-0742">SOS response</keyword>
<evidence type="ECO:0000256" key="3">
    <source>
        <dbReference type="ARBA" id="ARBA00022769"/>
    </source>
</evidence>
<dbReference type="FunFam" id="3.40.1440.10:FF:000001">
    <property type="entry name" value="UvrABC system protein C"/>
    <property type="match status" value="1"/>
</dbReference>
<comment type="similarity">
    <text evidence="6">Belongs to the UvrC family.</text>
</comment>
<dbReference type="GO" id="GO:0006289">
    <property type="term" value="P:nucleotide-excision repair"/>
    <property type="evidence" value="ECO:0007669"/>
    <property type="project" value="UniProtKB-UniRule"/>
</dbReference>
<evidence type="ECO:0000313" key="10">
    <source>
        <dbReference type="EMBL" id="EKU27880.1"/>
    </source>
</evidence>
<dbReference type="EMBL" id="AMYT01000007">
    <property type="protein sequence ID" value="EKU27880.1"/>
    <property type="molecule type" value="Genomic_DNA"/>
</dbReference>
<evidence type="ECO:0000256" key="2">
    <source>
        <dbReference type="ARBA" id="ARBA00022763"/>
    </source>
</evidence>
<dbReference type="CDD" id="cd10434">
    <property type="entry name" value="GIY-YIG_UvrC_Cho"/>
    <property type="match status" value="1"/>
</dbReference>
<comment type="caution">
    <text evidence="10">The sequence shown here is derived from an EMBL/GenBank/DDBJ whole genome shotgun (WGS) entry which is preliminary data.</text>
</comment>